<name>A0A0B6XZR1_9EUPU</name>
<organism evidence="1">
    <name type="scientific">Arion vulgaris</name>
    <dbReference type="NCBI Taxonomy" id="1028688"/>
    <lineage>
        <taxon>Eukaryota</taxon>
        <taxon>Metazoa</taxon>
        <taxon>Spiralia</taxon>
        <taxon>Lophotrochozoa</taxon>
        <taxon>Mollusca</taxon>
        <taxon>Gastropoda</taxon>
        <taxon>Heterobranchia</taxon>
        <taxon>Euthyneura</taxon>
        <taxon>Panpulmonata</taxon>
        <taxon>Eupulmonata</taxon>
        <taxon>Stylommatophora</taxon>
        <taxon>Helicina</taxon>
        <taxon>Arionoidea</taxon>
        <taxon>Arionidae</taxon>
        <taxon>Arion</taxon>
    </lineage>
</organism>
<feature type="non-terminal residue" evidence="1">
    <location>
        <position position="1"/>
    </location>
</feature>
<gene>
    <name evidence="1" type="primary">ORF6016</name>
</gene>
<dbReference type="AlphaFoldDB" id="A0A0B6XZR1"/>
<reference evidence="1" key="1">
    <citation type="submission" date="2014-12" db="EMBL/GenBank/DDBJ databases">
        <title>Insight into the proteome of Arion vulgaris.</title>
        <authorList>
            <person name="Aradska J."/>
            <person name="Bulat T."/>
            <person name="Smidak R."/>
            <person name="Sarate P."/>
            <person name="Gangsoo J."/>
            <person name="Sialana F."/>
            <person name="Bilban M."/>
            <person name="Lubec G."/>
        </authorList>
    </citation>
    <scope>NUCLEOTIDE SEQUENCE</scope>
    <source>
        <tissue evidence="1">Skin</tissue>
    </source>
</reference>
<accession>A0A0B6XZR1</accession>
<feature type="non-terminal residue" evidence="1">
    <location>
        <position position="127"/>
    </location>
</feature>
<sequence length="127" mass="14377">IDSGLAHIDNVNYLRDELKHRNLKSEIIVCNDYKVVNNIPSSTKLSSEADDEIHTTEFSYEADNGIHTARLTCETDDGIHTAKFHPESYSNTHHTLKLLYRADNMINGTRLSYQAHGTRLSCQADET</sequence>
<protein>
    <submittedName>
        <fullName evidence="1">Uncharacterized protein</fullName>
    </submittedName>
</protein>
<dbReference type="EMBL" id="HACG01002141">
    <property type="protein sequence ID" value="CEK49006.1"/>
    <property type="molecule type" value="Transcribed_RNA"/>
</dbReference>
<evidence type="ECO:0000313" key="1">
    <source>
        <dbReference type="EMBL" id="CEK49006.1"/>
    </source>
</evidence>
<proteinExistence type="predicted"/>